<evidence type="ECO:0000313" key="2">
    <source>
        <dbReference type="WBParaSite" id="PSU_v2.g21209.t1"/>
    </source>
</evidence>
<reference evidence="2" key="1">
    <citation type="submission" date="2022-11" db="UniProtKB">
        <authorList>
            <consortium name="WormBaseParasite"/>
        </authorList>
    </citation>
    <scope>IDENTIFICATION</scope>
</reference>
<dbReference type="WBParaSite" id="PSU_v2.g21209.t1">
    <property type="protein sequence ID" value="PSU_v2.g21209.t1"/>
    <property type="gene ID" value="PSU_v2.g21209"/>
</dbReference>
<name>A0A914YNM9_9BILA</name>
<dbReference type="AlphaFoldDB" id="A0A914YNM9"/>
<proteinExistence type="predicted"/>
<evidence type="ECO:0000313" key="1">
    <source>
        <dbReference type="Proteomes" id="UP000887577"/>
    </source>
</evidence>
<sequence>MELIIQDYHNLQELLNKAKTPKDTAKAHKDCHSVKELPMTNHIKVEETCHGVLHVIAGSLGAILDYAKSIDPQSVDKIINDAHVKFQGYNKKLTGNHGKILLNKIADGTVNYDGLADEILYIIAYIQKYAVARTIKQSEIQELKDCIEMFKTELYQEKYKTIYGKSQHIHDIVAHVMDFVNLHQSWGIFSDQPGEAIHKTQKQCFERIPVRIDNPIDRNQFFINHTIVRHALLQ</sequence>
<accession>A0A914YNM9</accession>
<organism evidence="1 2">
    <name type="scientific">Panagrolaimus superbus</name>
    <dbReference type="NCBI Taxonomy" id="310955"/>
    <lineage>
        <taxon>Eukaryota</taxon>
        <taxon>Metazoa</taxon>
        <taxon>Ecdysozoa</taxon>
        <taxon>Nematoda</taxon>
        <taxon>Chromadorea</taxon>
        <taxon>Rhabditida</taxon>
        <taxon>Tylenchina</taxon>
        <taxon>Panagrolaimomorpha</taxon>
        <taxon>Panagrolaimoidea</taxon>
        <taxon>Panagrolaimidae</taxon>
        <taxon>Panagrolaimus</taxon>
    </lineage>
</organism>
<dbReference type="Proteomes" id="UP000887577">
    <property type="component" value="Unplaced"/>
</dbReference>
<keyword evidence="1" id="KW-1185">Reference proteome</keyword>
<protein>
    <submittedName>
        <fullName evidence="2">Uncharacterized protein</fullName>
    </submittedName>
</protein>